<organism evidence="2 3">
    <name type="scientific">Candidatus Blackburnbacteria bacterium RIFCSPHIGHO2_01_FULL_43_15b</name>
    <dbReference type="NCBI Taxonomy" id="1797513"/>
    <lineage>
        <taxon>Bacteria</taxon>
        <taxon>Candidatus Blackburniibacteriota</taxon>
    </lineage>
</organism>
<feature type="region of interest" description="Disordered" evidence="1">
    <location>
        <begin position="1"/>
        <end position="30"/>
    </location>
</feature>
<dbReference type="Proteomes" id="UP000177967">
    <property type="component" value="Unassembled WGS sequence"/>
</dbReference>
<protein>
    <submittedName>
        <fullName evidence="2">Uncharacterized protein</fullName>
    </submittedName>
</protein>
<dbReference type="AlphaFoldDB" id="A0A1G1UYP2"/>
<reference evidence="2 3" key="1">
    <citation type="journal article" date="2016" name="Nat. Commun.">
        <title>Thousands of microbial genomes shed light on interconnected biogeochemical processes in an aquifer system.</title>
        <authorList>
            <person name="Anantharaman K."/>
            <person name="Brown C.T."/>
            <person name="Hug L.A."/>
            <person name="Sharon I."/>
            <person name="Castelle C.J."/>
            <person name="Probst A.J."/>
            <person name="Thomas B.C."/>
            <person name="Singh A."/>
            <person name="Wilkins M.J."/>
            <person name="Karaoz U."/>
            <person name="Brodie E.L."/>
            <person name="Williams K.H."/>
            <person name="Hubbard S.S."/>
            <person name="Banfield J.F."/>
        </authorList>
    </citation>
    <scope>NUCLEOTIDE SEQUENCE [LARGE SCALE GENOMIC DNA]</scope>
</reference>
<gene>
    <name evidence="2" type="ORF">A2782_00595</name>
</gene>
<evidence type="ECO:0000256" key="1">
    <source>
        <dbReference type="SAM" id="MobiDB-lite"/>
    </source>
</evidence>
<comment type="caution">
    <text evidence="2">The sequence shown here is derived from an EMBL/GenBank/DDBJ whole genome shotgun (WGS) entry which is preliminary data.</text>
</comment>
<sequence>MNGTDGALRAPNRTLGRAKRKGVGGGRNFSPPSLSAAAEFYASETGAPPFLSNLSDYQTKSKSYFFF</sequence>
<name>A0A1G1UYP2_9BACT</name>
<dbReference type="EMBL" id="MHBW01000030">
    <property type="protein sequence ID" value="OGY08262.1"/>
    <property type="molecule type" value="Genomic_DNA"/>
</dbReference>
<evidence type="ECO:0000313" key="2">
    <source>
        <dbReference type="EMBL" id="OGY08262.1"/>
    </source>
</evidence>
<accession>A0A1G1UYP2</accession>
<proteinExistence type="predicted"/>
<evidence type="ECO:0000313" key="3">
    <source>
        <dbReference type="Proteomes" id="UP000177967"/>
    </source>
</evidence>
<dbReference type="STRING" id="1797513.A2782_00595"/>